<dbReference type="PROSITE" id="PS51462">
    <property type="entry name" value="NUDIX"/>
    <property type="match status" value="1"/>
</dbReference>
<dbReference type="Gene3D" id="3.90.79.10">
    <property type="entry name" value="Nucleoside Triphosphate Pyrophosphohydrolase"/>
    <property type="match status" value="1"/>
</dbReference>
<dbReference type="Pfam" id="PF00293">
    <property type="entry name" value="NUDIX"/>
    <property type="match status" value="1"/>
</dbReference>
<evidence type="ECO:0000313" key="3">
    <source>
        <dbReference type="Proteomes" id="UP000178873"/>
    </source>
</evidence>
<feature type="domain" description="Nudix hydrolase" evidence="1">
    <location>
        <begin position="2"/>
        <end position="134"/>
    </location>
</feature>
<name>A0A1G2M355_9BACT</name>
<organism evidence="2 3">
    <name type="scientific">Candidatus Taylorbacteria bacterium RIFCSPHIGHO2_01_FULL_46_22b</name>
    <dbReference type="NCBI Taxonomy" id="1802301"/>
    <lineage>
        <taxon>Bacteria</taxon>
        <taxon>Candidatus Tayloriibacteriota</taxon>
    </lineage>
</organism>
<protein>
    <recommendedName>
        <fullName evidence="1">Nudix hydrolase domain-containing protein</fullName>
    </recommendedName>
</protein>
<reference evidence="2 3" key="1">
    <citation type="journal article" date="2016" name="Nat. Commun.">
        <title>Thousands of microbial genomes shed light on interconnected biogeochemical processes in an aquifer system.</title>
        <authorList>
            <person name="Anantharaman K."/>
            <person name="Brown C.T."/>
            <person name="Hug L.A."/>
            <person name="Sharon I."/>
            <person name="Castelle C.J."/>
            <person name="Probst A.J."/>
            <person name="Thomas B.C."/>
            <person name="Singh A."/>
            <person name="Wilkins M.J."/>
            <person name="Karaoz U."/>
            <person name="Brodie E.L."/>
            <person name="Williams K.H."/>
            <person name="Hubbard S.S."/>
            <person name="Banfield J.F."/>
        </authorList>
    </citation>
    <scope>NUCLEOTIDE SEQUENCE [LARGE SCALE GENOMIC DNA]</scope>
</reference>
<comment type="caution">
    <text evidence="2">The sequence shown here is derived from an EMBL/GenBank/DDBJ whole genome shotgun (WGS) entry which is preliminary data.</text>
</comment>
<dbReference type="EMBL" id="MHRF01000007">
    <property type="protein sequence ID" value="OHA18287.1"/>
    <property type="molecule type" value="Genomic_DNA"/>
</dbReference>
<accession>A0A1G2M355</accession>
<dbReference type="InterPro" id="IPR000086">
    <property type="entry name" value="NUDIX_hydrolase_dom"/>
</dbReference>
<evidence type="ECO:0000313" key="2">
    <source>
        <dbReference type="EMBL" id="OHA18287.1"/>
    </source>
</evidence>
<dbReference type="Proteomes" id="UP000178873">
    <property type="component" value="Unassembled WGS sequence"/>
</dbReference>
<dbReference type="PANTHER" id="PTHR43736:SF1">
    <property type="entry name" value="DIHYDRONEOPTERIN TRIPHOSPHATE DIPHOSPHATASE"/>
    <property type="match status" value="1"/>
</dbReference>
<proteinExistence type="predicted"/>
<dbReference type="STRING" id="1802301.A2664_02385"/>
<dbReference type="SUPFAM" id="SSF55811">
    <property type="entry name" value="Nudix"/>
    <property type="match status" value="1"/>
</dbReference>
<dbReference type="PANTHER" id="PTHR43736">
    <property type="entry name" value="ADP-RIBOSE PYROPHOSPHATASE"/>
    <property type="match status" value="1"/>
</dbReference>
<evidence type="ECO:0000259" key="1">
    <source>
        <dbReference type="PROSITE" id="PS51462"/>
    </source>
</evidence>
<sequence>MTLQVGVKIFLRNPEGKFLLLKRSVAYGKTKGSWDIVGGRIEAGTGLIENLRREVLEETKLTITSEPKLLYAQDIFVPSKDLHVVRLSFVGDTTGEPVLDTKENTDYKWLSLEELSKQEDLDVYVKEILDKNLLV</sequence>
<dbReference type="InterPro" id="IPR015797">
    <property type="entry name" value="NUDIX_hydrolase-like_dom_sf"/>
</dbReference>
<gene>
    <name evidence="2" type="ORF">A2664_02385</name>
</gene>
<dbReference type="AlphaFoldDB" id="A0A1G2M355"/>